<proteinExistence type="evidence at transcript level"/>
<dbReference type="RefSeq" id="XP_044979045.1">
    <property type="nucleotide sequence ID" value="XM_045123110.1"/>
</dbReference>
<reference evidence="1" key="1">
    <citation type="journal article" date="2011" name="Plant Physiol.">
        <title>Comprehensive sequence analysis of 24,783 barley full-length cDNAs derived from 12 clone libraries.</title>
        <authorList>
            <person name="Matsumoto T."/>
            <person name="Tanaka T."/>
            <person name="Sakai H."/>
            <person name="Amano N."/>
            <person name="Kanamori H."/>
            <person name="Kurita K."/>
            <person name="Kikuta A."/>
            <person name="Kamiya K."/>
            <person name="Yamamoto M."/>
            <person name="Ikawa H."/>
            <person name="Fujii N."/>
            <person name="Hori K."/>
            <person name="Itoh T."/>
            <person name="Sato K."/>
        </authorList>
    </citation>
    <scope>NUCLEOTIDE SEQUENCE</scope>
    <source>
        <tissue evidence="1">Shoot</tissue>
    </source>
</reference>
<name>F2D5S4_HORVV</name>
<protein>
    <submittedName>
        <fullName evidence="1">Predicted protein</fullName>
    </submittedName>
</protein>
<evidence type="ECO:0000313" key="1">
    <source>
        <dbReference type="EMBL" id="BAJ90445.1"/>
    </source>
</evidence>
<dbReference type="EMBL" id="AK359234">
    <property type="protein sequence ID" value="BAJ90445.1"/>
    <property type="molecule type" value="mRNA"/>
</dbReference>
<dbReference type="GeneID" id="123446538"/>
<sequence>MADPFPSPLPLLPKAPLGSEFRLHAALKSPIHTAPPLRPGAAAVLWLGVTTTTPPLACVRGRRRGPRSTSWRRGCLHSDGGHVHWFLR</sequence>
<accession>F2D5S4</accession>
<dbReference type="KEGG" id="hvg:123446538"/>
<dbReference type="AlphaFoldDB" id="F2D5S4"/>
<organism evidence="1">
    <name type="scientific">Hordeum vulgare subsp. vulgare</name>
    <name type="common">Domesticated barley</name>
    <dbReference type="NCBI Taxonomy" id="112509"/>
    <lineage>
        <taxon>Eukaryota</taxon>
        <taxon>Viridiplantae</taxon>
        <taxon>Streptophyta</taxon>
        <taxon>Embryophyta</taxon>
        <taxon>Tracheophyta</taxon>
        <taxon>Spermatophyta</taxon>
        <taxon>Magnoliopsida</taxon>
        <taxon>Liliopsida</taxon>
        <taxon>Poales</taxon>
        <taxon>Poaceae</taxon>
        <taxon>BOP clade</taxon>
        <taxon>Pooideae</taxon>
        <taxon>Triticodae</taxon>
        <taxon>Triticeae</taxon>
        <taxon>Hordeinae</taxon>
        <taxon>Hordeum</taxon>
    </lineage>
</organism>